<organism evidence="3 4">
    <name type="scientific">Paralvinella palmiformis</name>
    <dbReference type="NCBI Taxonomy" id="53620"/>
    <lineage>
        <taxon>Eukaryota</taxon>
        <taxon>Metazoa</taxon>
        <taxon>Spiralia</taxon>
        <taxon>Lophotrochozoa</taxon>
        <taxon>Annelida</taxon>
        <taxon>Polychaeta</taxon>
        <taxon>Sedentaria</taxon>
        <taxon>Canalipalpata</taxon>
        <taxon>Terebellida</taxon>
        <taxon>Terebelliformia</taxon>
        <taxon>Alvinellidae</taxon>
        <taxon>Paralvinella</taxon>
    </lineage>
</organism>
<feature type="region of interest" description="Disordered" evidence="1">
    <location>
        <begin position="209"/>
        <end position="315"/>
    </location>
</feature>
<evidence type="ECO:0000256" key="2">
    <source>
        <dbReference type="SAM" id="SignalP"/>
    </source>
</evidence>
<reference evidence="3" key="1">
    <citation type="journal article" date="2023" name="Mol. Biol. Evol.">
        <title>Third-Generation Sequencing Reveals the Adaptive Role of the Epigenome in Three Deep-Sea Polychaetes.</title>
        <authorList>
            <person name="Perez M."/>
            <person name="Aroh O."/>
            <person name="Sun Y."/>
            <person name="Lan Y."/>
            <person name="Juniper S.K."/>
            <person name="Young C.R."/>
            <person name="Angers B."/>
            <person name="Qian P.Y."/>
        </authorList>
    </citation>
    <scope>NUCLEOTIDE SEQUENCE</scope>
    <source>
        <strain evidence="3">P08H-3</strain>
    </source>
</reference>
<feature type="compositionally biased region" description="Basic residues" evidence="1">
    <location>
        <begin position="209"/>
        <end position="219"/>
    </location>
</feature>
<keyword evidence="4" id="KW-1185">Reference proteome</keyword>
<evidence type="ECO:0000256" key="1">
    <source>
        <dbReference type="SAM" id="MobiDB-lite"/>
    </source>
</evidence>
<keyword evidence="2" id="KW-0732">Signal</keyword>
<feature type="signal peptide" evidence="2">
    <location>
        <begin position="1"/>
        <end position="23"/>
    </location>
</feature>
<feature type="compositionally biased region" description="Acidic residues" evidence="1">
    <location>
        <begin position="230"/>
        <end position="241"/>
    </location>
</feature>
<feature type="compositionally biased region" description="Basic and acidic residues" evidence="1">
    <location>
        <begin position="277"/>
        <end position="286"/>
    </location>
</feature>
<evidence type="ECO:0000313" key="4">
    <source>
        <dbReference type="Proteomes" id="UP001208570"/>
    </source>
</evidence>
<dbReference type="AlphaFoldDB" id="A0AAD9NFQ2"/>
<name>A0AAD9NFQ2_9ANNE</name>
<feature type="compositionally biased region" description="Basic and acidic residues" evidence="1">
    <location>
        <begin position="242"/>
        <end position="258"/>
    </location>
</feature>
<proteinExistence type="predicted"/>
<sequence length="315" mass="35766">MSYRGVLAVILALLAIHLAPTEAAKERNGLATDGKPCTPNSAREKLCRQCASTVTGVTEAACCQDERVFDECHHQQHGVRRRRDAADYVDDSMYSSLLAEPQVVSRARPFLGKRARYMLGKRLRNNFLGKRSDSGSYEEDTAPLIRLLEQDEHAKRARPFLGKKARPFLGKRSDQYEDDAIDELMDEMTDSDREEGVAKRARPFLGKRSRRPFLGKRTPRPFLGKREVDGLDDADGLDDGLGDEKRARPFLGKRRDENPFLPDDDDVVKRAARYMLGKREQDDVDKRRRYMLGKRSTDGKTDDDDDDDSATERAN</sequence>
<feature type="chain" id="PRO_5042108644" evidence="2">
    <location>
        <begin position="24"/>
        <end position="315"/>
    </location>
</feature>
<accession>A0AAD9NFQ2</accession>
<dbReference type="EMBL" id="JAODUP010000049">
    <property type="protein sequence ID" value="KAK2165504.1"/>
    <property type="molecule type" value="Genomic_DNA"/>
</dbReference>
<dbReference type="Proteomes" id="UP001208570">
    <property type="component" value="Unassembled WGS sequence"/>
</dbReference>
<gene>
    <name evidence="3" type="ORF">LSH36_49g05014</name>
</gene>
<evidence type="ECO:0000313" key="3">
    <source>
        <dbReference type="EMBL" id="KAK2165504.1"/>
    </source>
</evidence>
<comment type="caution">
    <text evidence="3">The sequence shown here is derived from an EMBL/GenBank/DDBJ whole genome shotgun (WGS) entry which is preliminary data.</text>
</comment>
<protein>
    <submittedName>
        <fullName evidence="3">Uncharacterized protein</fullName>
    </submittedName>
</protein>